<comment type="caution">
    <text evidence="2">The sequence shown here is derived from an EMBL/GenBank/DDBJ whole genome shotgun (WGS) entry which is preliminary data.</text>
</comment>
<feature type="compositionally biased region" description="Polar residues" evidence="1">
    <location>
        <begin position="69"/>
        <end position="80"/>
    </location>
</feature>
<gene>
    <name evidence="2" type="ORF">B0H17DRAFT_1223165</name>
</gene>
<evidence type="ECO:0000313" key="3">
    <source>
        <dbReference type="Proteomes" id="UP001221757"/>
    </source>
</evidence>
<feature type="compositionally biased region" description="Basic and acidic residues" evidence="1">
    <location>
        <begin position="198"/>
        <end position="213"/>
    </location>
</feature>
<dbReference type="Proteomes" id="UP001221757">
    <property type="component" value="Unassembled WGS sequence"/>
</dbReference>
<feature type="compositionally biased region" description="Basic and acidic residues" evidence="1">
    <location>
        <begin position="250"/>
        <end position="266"/>
    </location>
</feature>
<reference evidence="2" key="1">
    <citation type="submission" date="2023-03" db="EMBL/GenBank/DDBJ databases">
        <title>Massive genome expansion in bonnet fungi (Mycena s.s.) driven by repeated elements and novel gene families across ecological guilds.</title>
        <authorList>
            <consortium name="Lawrence Berkeley National Laboratory"/>
            <person name="Harder C.B."/>
            <person name="Miyauchi S."/>
            <person name="Viragh M."/>
            <person name="Kuo A."/>
            <person name="Thoen E."/>
            <person name="Andreopoulos B."/>
            <person name="Lu D."/>
            <person name="Skrede I."/>
            <person name="Drula E."/>
            <person name="Henrissat B."/>
            <person name="Morin E."/>
            <person name="Kohler A."/>
            <person name="Barry K."/>
            <person name="LaButti K."/>
            <person name="Morin E."/>
            <person name="Salamov A."/>
            <person name="Lipzen A."/>
            <person name="Mereny Z."/>
            <person name="Hegedus B."/>
            <person name="Baldrian P."/>
            <person name="Stursova M."/>
            <person name="Weitz H."/>
            <person name="Taylor A."/>
            <person name="Grigoriev I.V."/>
            <person name="Nagy L.G."/>
            <person name="Martin F."/>
            <person name="Kauserud H."/>
        </authorList>
    </citation>
    <scope>NUCLEOTIDE SEQUENCE</scope>
    <source>
        <strain evidence="2">CBHHK067</strain>
    </source>
</reference>
<organism evidence="2 3">
    <name type="scientific">Mycena rosella</name>
    <name type="common">Pink bonnet</name>
    <name type="synonym">Agaricus rosellus</name>
    <dbReference type="NCBI Taxonomy" id="1033263"/>
    <lineage>
        <taxon>Eukaryota</taxon>
        <taxon>Fungi</taxon>
        <taxon>Dikarya</taxon>
        <taxon>Basidiomycota</taxon>
        <taxon>Agaricomycotina</taxon>
        <taxon>Agaricomycetes</taxon>
        <taxon>Agaricomycetidae</taxon>
        <taxon>Agaricales</taxon>
        <taxon>Marasmiineae</taxon>
        <taxon>Mycenaceae</taxon>
        <taxon>Mycena</taxon>
    </lineage>
</organism>
<keyword evidence="3" id="KW-1185">Reference proteome</keyword>
<sequence>MLATRPAISGPAVPPPPTAACSPALSSRMESFGGTLVPPQHAPVTPTAADLLLVQTAEKCSRVPAPPVTDTTSIGHSTTPCKERRTADIRELTSASPARHSPVPGPSPGLAGAVVPPRQRFRHTGYHHLADPLPSRVARKLAYNHAGLPVALWPLRFRVVVTLFSSTPLTCTMSVRHRALPASALFSPVQVMEEVEGEERRSAAGPEGHRDAKGNGVGAEQALSPQPFPHSDGPAHGADPSRLQTVSAAAKRDGKKQERPAPRDCTSKLPVQVKVTTVTIGITALGRTRENKPTAFVRKGKGKVFV</sequence>
<evidence type="ECO:0000313" key="2">
    <source>
        <dbReference type="EMBL" id="KAJ7601396.1"/>
    </source>
</evidence>
<dbReference type="AlphaFoldDB" id="A0AAD7F5B2"/>
<feature type="region of interest" description="Disordered" evidence="1">
    <location>
        <begin position="63"/>
        <end position="85"/>
    </location>
</feature>
<proteinExistence type="predicted"/>
<name>A0AAD7F5B2_MYCRO</name>
<dbReference type="EMBL" id="JARKIE010001586">
    <property type="protein sequence ID" value="KAJ7601396.1"/>
    <property type="molecule type" value="Genomic_DNA"/>
</dbReference>
<evidence type="ECO:0000256" key="1">
    <source>
        <dbReference type="SAM" id="MobiDB-lite"/>
    </source>
</evidence>
<feature type="region of interest" description="Disordered" evidence="1">
    <location>
        <begin position="196"/>
        <end position="266"/>
    </location>
</feature>
<accession>A0AAD7F5B2</accession>
<protein>
    <submittedName>
        <fullName evidence="2">Uncharacterized protein</fullName>
    </submittedName>
</protein>